<organism evidence="1 2">
    <name type="scientific">Agromyces tardus</name>
    <dbReference type="NCBI Taxonomy" id="2583849"/>
    <lineage>
        <taxon>Bacteria</taxon>
        <taxon>Bacillati</taxon>
        <taxon>Actinomycetota</taxon>
        <taxon>Actinomycetes</taxon>
        <taxon>Micrococcales</taxon>
        <taxon>Microbacteriaceae</taxon>
        <taxon>Agromyces</taxon>
    </lineage>
</organism>
<proteinExistence type="predicted"/>
<reference evidence="1 2" key="1">
    <citation type="submission" date="2018-10" db="EMBL/GenBank/DDBJ databases">
        <title>Isolation, diversity and antibacterial activity of antinobacteria from the wheat rhizosphere soil.</title>
        <authorList>
            <person name="Sun T."/>
        </authorList>
    </citation>
    <scope>NUCLEOTIDE SEQUENCE [LARGE SCALE GENOMIC DNA]</scope>
    <source>
        <strain evidence="1 2">SJ-23</strain>
    </source>
</reference>
<keyword evidence="2" id="KW-1185">Reference proteome</keyword>
<sequence length="306" mass="33114">MIERTAALLDRILEIDDPVARNALITLCYRDLAAQIGEVIGRRDVNWFAFGAWASGTAGSAIRGEGLLFDLGTSRNIAAGNLAIIADVAPRFILWLREVEAEGVANEAALARTLAHPTFASAPRLAEAIRWYHAARDLTAVTDPLTDAACDKSAAELVLLANLLTGAHEQDLVDRFIDAAMPLGGLFGLVTTRFVHILTPDGPLDVCRDVVAPSYLGSALFPAPLELLDNPDLCALCEHFGQSTRADAAASNALEWEDFDDRMGFILTFFRAYQRDARFFEVPVEFLRAGFPPASVDGEVSGPAMR</sequence>
<dbReference type="EMBL" id="RHHB01000001">
    <property type="protein sequence ID" value="RNB52253.1"/>
    <property type="molecule type" value="Genomic_DNA"/>
</dbReference>
<dbReference type="RefSeq" id="WP_122935091.1">
    <property type="nucleotide sequence ID" value="NZ_JBHSNT010000007.1"/>
</dbReference>
<evidence type="ECO:0000313" key="1">
    <source>
        <dbReference type="EMBL" id="RNB52253.1"/>
    </source>
</evidence>
<gene>
    <name evidence="1" type="ORF">EDM22_00610</name>
</gene>
<name>A0A3M8AMD6_9MICO</name>
<comment type="caution">
    <text evidence="1">The sequence shown here is derived from an EMBL/GenBank/DDBJ whole genome shotgun (WGS) entry which is preliminary data.</text>
</comment>
<evidence type="ECO:0000313" key="2">
    <source>
        <dbReference type="Proteomes" id="UP000275048"/>
    </source>
</evidence>
<dbReference type="OrthoDB" id="257464at2"/>
<dbReference type="Proteomes" id="UP000275048">
    <property type="component" value="Unassembled WGS sequence"/>
</dbReference>
<dbReference type="AlphaFoldDB" id="A0A3M8AMD6"/>
<protein>
    <submittedName>
        <fullName evidence="1">Uncharacterized protein</fullName>
    </submittedName>
</protein>
<accession>A0A3M8AMD6</accession>